<sequence length="82" mass="9952">MTQLSYDPAQWQELFWQRGDRYYWCALRQNLFGEWVLLRKWGGRRTGKCGQCETLCADIEEGNRLMQDVLKRRRYRGYALVN</sequence>
<dbReference type="EMBL" id="JAMPKX010000019">
    <property type="protein sequence ID" value="MEP0950081.1"/>
    <property type="molecule type" value="Genomic_DNA"/>
</dbReference>
<evidence type="ECO:0000313" key="2">
    <source>
        <dbReference type="Proteomes" id="UP001482513"/>
    </source>
</evidence>
<gene>
    <name evidence="1" type="ORF">NC992_24625</name>
</gene>
<dbReference type="SUPFAM" id="SSF142921">
    <property type="entry name" value="WGR domain-like"/>
    <property type="match status" value="1"/>
</dbReference>
<organism evidence="1 2">
    <name type="scientific">Leptolyngbya subtilissima DQ-A4</name>
    <dbReference type="NCBI Taxonomy" id="2933933"/>
    <lineage>
        <taxon>Bacteria</taxon>
        <taxon>Bacillati</taxon>
        <taxon>Cyanobacteriota</taxon>
        <taxon>Cyanophyceae</taxon>
        <taxon>Leptolyngbyales</taxon>
        <taxon>Leptolyngbyaceae</taxon>
        <taxon>Leptolyngbya group</taxon>
        <taxon>Leptolyngbya</taxon>
    </lineage>
</organism>
<name>A0ABV0KBC2_9CYAN</name>
<dbReference type="CDD" id="cd07996">
    <property type="entry name" value="WGR_MMR_like"/>
    <property type="match status" value="1"/>
</dbReference>
<evidence type="ECO:0000313" key="1">
    <source>
        <dbReference type="EMBL" id="MEP0950081.1"/>
    </source>
</evidence>
<accession>A0ABV0KBC2</accession>
<reference evidence="1 2" key="1">
    <citation type="submission" date="2022-04" db="EMBL/GenBank/DDBJ databases">
        <title>Positive selection, recombination, and allopatry shape intraspecific diversity of widespread and dominant cyanobacteria.</title>
        <authorList>
            <person name="Wei J."/>
            <person name="Shu W."/>
            <person name="Hu C."/>
        </authorList>
    </citation>
    <scope>NUCLEOTIDE SEQUENCE [LARGE SCALE GENOMIC DNA]</scope>
    <source>
        <strain evidence="1 2">DQ-A4</strain>
    </source>
</reference>
<dbReference type="RefSeq" id="WP_190707638.1">
    <property type="nucleotide sequence ID" value="NZ_JAMPKX010000019.1"/>
</dbReference>
<proteinExistence type="predicted"/>
<dbReference type="InterPro" id="IPR036930">
    <property type="entry name" value="WGR_dom_sf"/>
</dbReference>
<protein>
    <submittedName>
        <fullName evidence="1">WGR domain-containing protein</fullName>
    </submittedName>
</protein>
<comment type="caution">
    <text evidence="1">The sequence shown here is derived from an EMBL/GenBank/DDBJ whole genome shotgun (WGS) entry which is preliminary data.</text>
</comment>
<dbReference type="Proteomes" id="UP001482513">
    <property type="component" value="Unassembled WGS sequence"/>
</dbReference>
<dbReference type="InterPro" id="IPR049809">
    <property type="entry name" value="YehF/YfeS-like_WGR"/>
</dbReference>
<keyword evidence="2" id="KW-1185">Reference proteome</keyword>